<dbReference type="Proteomes" id="UP000305539">
    <property type="component" value="Unassembled WGS sequence"/>
</dbReference>
<protein>
    <submittedName>
        <fullName evidence="1">PAAR domain-containing protein</fullName>
    </submittedName>
</protein>
<dbReference type="InterPro" id="IPR008727">
    <property type="entry name" value="PAAR_motif"/>
</dbReference>
<evidence type="ECO:0000313" key="2">
    <source>
        <dbReference type="Proteomes" id="UP000305539"/>
    </source>
</evidence>
<sequence length="95" mass="10107">MKRYLILNGDKTTANGVVQAKSTTVQLHGKDVAHENDEVACPACHSTGKIQCEGPRQVMTAPDGRRAALSDDLCICQCSPPPKLVASQQVMSVDA</sequence>
<accession>A0A4V5PJP2</accession>
<evidence type="ECO:0000313" key="1">
    <source>
        <dbReference type="EMBL" id="TKC91600.1"/>
    </source>
</evidence>
<keyword evidence="2" id="KW-1185">Reference proteome</keyword>
<dbReference type="AlphaFoldDB" id="A0A4V5PJP2"/>
<dbReference type="Pfam" id="PF05488">
    <property type="entry name" value="PAAR_motif"/>
    <property type="match status" value="1"/>
</dbReference>
<name>A0A4V5PJP2_9BURK</name>
<organism evidence="1 2">
    <name type="scientific">Trinickia terrae</name>
    <dbReference type="NCBI Taxonomy" id="2571161"/>
    <lineage>
        <taxon>Bacteria</taxon>
        <taxon>Pseudomonadati</taxon>
        <taxon>Pseudomonadota</taxon>
        <taxon>Betaproteobacteria</taxon>
        <taxon>Burkholderiales</taxon>
        <taxon>Burkholderiaceae</taxon>
        <taxon>Trinickia</taxon>
    </lineage>
</organism>
<dbReference type="EMBL" id="SWJE01000002">
    <property type="protein sequence ID" value="TKC91600.1"/>
    <property type="molecule type" value="Genomic_DNA"/>
</dbReference>
<dbReference type="CDD" id="cd14744">
    <property type="entry name" value="PAAR_CT_2"/>
    <property type="match status" value="1"/>
</dbReference>
<dbReference type="RefSeq" id="WP_136892638.1">
    <property type="nucleotide sequence ID" value="NZ_SWJE01000002.1"/>
</dbReference>
<reference evidence="1 2" key="1">
    <citation type="submission" date="2019-04" db="EMBL/GenBank/DDBJ databases">
        <title>Trinickia sp. 7GSK02, isolated from subtropical forest soil.</title>
        <authorList>
            <person name="Gao Z.-H."/>
            <person name="Qiu L.-H."/>
        </authorList>
    </citation>
    <scope>NUCLEOTIDE SEQUENCE [LARGE SCALE GENOMIC DNA]</scope>
    <source>
        <strain evidence="1 2">7GSK02</strain>
    </source>
</reference>
<comment type="caution">
    <text evidence="1">The sequence shown here is derived from an EMBL/GenBank/DDBJ whole genome shotgun (WGS) entry which is preliminary data.</text>
</comment>
<proteinExistence type="predicted"/>
<gene>
    <name evidence="1" type="ORF">FAZ69_03905</name>
</gene>
<dbReference type="OrthoDB" id="8594232at2"/>